<proteinExistence type="predicted"/>
<dbReference type="Gene3D" id="3.40.50.2000">
    <property type="entry name" value="Glycogen Phosphorylase B"/>
    <property type="match status" value="1"/>
</dbReference>
<reference evidence="1" key="1">
    <citation type="submission" date="2022-10" db="EMBL/GenBank/DDBJ databases">
        <title>The complete genomes of actinobacterial strains from the NBC collection.</title>
        <authorList>
            <person name="Joergensen T.S."/>
            <person name="Alvarez Arevalo M."/>
            <person name="Sterndorff E.B."/>
            <person name="Faurdal D."/>
            <person name="Vuksanovic O."/>
            <person name="Mourched A.-S."/>
            <person name="Charusanti P."/>
            <person name="Shaw S."/>
            <person name="Blin K."/>
            <person name="Weber T."/>
        </authorList>
    </citation>
    <scope>NUCLEOTIDE SEQUENCE</scope>
    <source>
        <strain evidence="1">NBC_00060</strain>
    </source>
</reference>
<dbReference type="EMBL" id="CP108253">
    <property type="protein sequence ID" value="WTU44741.1"/>
    <property type="molecule type" value="Genomic_DNA"/>
</dbReference>
<dbReference type="SUPFAM" id="SSF53756">
    <property type="entry name" value="UDP-Glycosyltransferase/glycogen phosphorylase"/>
    <property type="match status" value="1"/>
</dbReference>
<evidence type="ECO:0008006" key="2">
    <source>
        <dbReference type="Google" id="ProtNLM"/>
    </source>
</evidence>
<dbReference type="AlphaFoldDB" id="A0AAU2HBD7"/>
<organism evidence="1">
    <name type="scientific">Streptomyces sp. NBC_00060</name>
    <dbReference type="NCBI Taxonomy" id="2975636"/>
    <lineage>
        <taxon>Bacteria</taxon>
        <taxon>Bacillati</taxon>
        <taxon>Actinomycetota</taxon>
        <taxon>Actinomycetes</taxon>
        <taxon>Kitasatosporales</taxon>
        <taxon>Streptomycetaceae</taxon>
        <taxon>Streptomyces</taxon>
    </lineage>
</organism>
<evidence type="ECO:0000313" key="1">
    <source>
        <dbReference type="EMBL" id="WTU44741.1"/>
    </source>
</evidence>
<gene>
    <name evidence="1" type="ORF">OHV25_36710</name>
</gene>
<name>A0AAU2HBD7_9ACTN</name>
<sequence length="343" mass="37599">MTGLRVLQIPETCGWNDYVALQESHLAAQGAVVLRPGLCRDEPGFAPGDLSHLVGAVPDIVHLHWPEMLARLLGDAEAIALLREFAARGARLVQTVHDLAPHEEGTHGNTGFIDEVDSLTHGVHFFTKEHELAARRIRSRLPGPALHLPHPRYPQLVPDRGGSLYGATIGCFGRLRPYKRTAAFAQAFVRHATGEQLLLIAGYPDDPATHHALTEIAAAHDRVRYLPGFHPGSEFVRLLEQVDWVALPYQRVWSSGVLVAAAQQGRRILSPPPVGSDAYGPALDDWQIVEPWDDDVAVLRWQEALTVPPEGQRMVSGPGALTLPQWDEAAGALDDFYHRILAA</sequence>
<protein>
    <recommendedName>
        <fullName evidence="2">Glycosyltransferase</fullName>
    </recommendedName>
</protein>
<accession>A0AAU2HBD7</accession>